<dbReference type="EMBL" id="CM047910">
    <property type="protein sequence ID" value="KAJ0075697.1"/>
    <property type="molecule type" value="Genomic_DNA"/>
</dbReference>
<reference evidence="2" key="1">
    <citation type="journal article" date="2023" name="G3 (Bethesda)">
        <title>Genome assembly and association tests identify interacting loci associated with vigor, precocity, and sex in interspecific pistachio rootstocks.</title>
        <authorList>
            <person name="Palmer W."/>
            <person name="Jacygrad E."/>
            <person name="Sagayaradj S."/>
            <person name="Cavanaugh K."/>
            <person name="Han R."/>
            <person name="Bertier L."/>
            <person name="Beede B."/>
            <person name="Kafkas S."/>
            <person name="Golino D."/>
            <person name="Preece J."/>
            <person name="Michelmore R."/>
        </authorList>
    </citation>
    <scope>NUCLEOTIDE SEQUENCE [LARGE SCALE GENOMIC DNA]</scope>
</reference>
<comment type="caution">
    <text evidence="1">The sequence shown here is derived from an EMBL/GenBank/DDBJ whole genome shotgun (WGS) entry which is preliminary data.</text>
</comment>
<evidence type="ECO:0000313" key="2">
    <source>
        <dbReference type="Proteomes" id="UP001164250"/>
    </source>
</evidence>
<dbReference type="Proteomes" id="UP001164250">
    <property type="component" value="Chromosome 15"/>
</dbReference>
<proteinExistence type="predicted"/>
<sequence length="227" mass="25899">MALARFALRNLQQRVSSPSSLVSHNNNGGVVGRQRWSNELLKRFMATSATGEKSEGKEIQVTEKNKKSRLFPRRRSRKSLWRQNDIPSLYEFFPSGLGNALLQATENINRLFENLNISPSQLMGRVKEQDECYKLRYDMPGLGKDDVKITIYDGVLTIKGEQKEEEEEGSDDEFWSAKSYGYYNTSLLLPDDAKVDDLKAELKDGVLNITIPRTEKPKKDVKEVAIH</sequence>
<organism evidence="1 2">
    <name type="scientific">Pistacia atlantica</name>
    <dbReference type="NCBI Taxonomy" id="434234"/>
    <lineage>
        <taxon>Eukaryota</taxon>
        <taxon>Viridiplantae</taxon>
        <taxon>Streptophyta</taxon>
        <taxon>Embryophyta</taxon>
        <taxon>Tracheophyta</taxon>
        <taxon>Spermatophyta</taxon>
        <taxon>Magnoliopsida</taxon>
        <taxon>eudicotyledons</taxon>
        <taxon>Gunneridae</taxon>
        <taxon>Pentapetalae</taxon>
        <taxon>rosids</taxon>
        <taxon>malvids</taxon>
        <taxon>Sapindales</taxon>
        <taxon>Anacardiaceae</taxon>
        <taxon>Pistacia</taxon>
    </lineage>
</organism>
<keyword evidence="2" id="KW-1185">Reference proteome</keyword>
<accession>A0ACC0ZR36</accession>
<protein>
    <submittedName>
        <fullName evidence="1">Uncharacterized protein</fullName>
    </submittedName>
</protein>
<name>A0ACC0ZR36_9ROSI</name>
<gene>
    <name evidence="1" type="ORF">Patl1_34505</name>
</gene>
<evidence type="ECO:0000313" key="1">
    <source>
        <dbReference type="EMBL" id="KAJ0075697.1"/>
    </source>
</evidence>